<dbReference type="GO" id="GO:0097351">
    <property type="term" value="F:toxin sequestering activity"/>
    <property type="evidence" value="ECO:0007669"/>
    <property type="project" value="InterPro"/>
</dbReference>
<evidence type="ECO:0000259" key="2">
    <source>
        <dbReference type="PROSITE" id="PS51740"/>
    </source>
</evidence>
<evidence type="ECO:0000256" key="1">
    <source>
        <dbReference type="PROSITE-ProRule" id="PRU01076"/>
    </source>
</evidence>
<organism evidence="3 4">
    <name type="scientific">Lactobacillus bombicola</name>
    <dbReference type="NCBI Taxonomy" id="1505723"/>
    <lineage>
        <taxon>Bacteria</taxon>
        <taxon>Bacillati</taxon>
        <taxon>Bacillota</taxon>
        <taxon>Bacilli</taxon>
        <taxon>Lactobacillales</taxon>
        <taxon>Lactobacillaceae</taxon>
        <taxon>Lactobacillus</taxon>
    </lineage>
</organism>
<dbReference type="SUPFAM" id="SSF89447">
    <property type="entry name" value="AbrB/MazE/MraZ-like"/>
    <property type="match status" value="1"/>
</dbReference>
<dbReference type="GO" id="GO:0003677">
    <property type="term" value="F:DNA binding"/>
    <property type="evidence" value="ECO:0007669"/>
    <property type="project" value="UniProtKB-UniRule"/>
</dbReference>
<keyword evidence="1" id="KW-0238">DNA-binding</keyword>
<reference evidence="3 4" key="1">
    <citation type="submission" date="2018-07" db="EMBL/GenBank/DDBJ databases">
        <title>Genome sequences of six Lactobacillus spp. isolated from bumble bee guts.</title>
        <authorList>
            <person name="Motta E.V.S."/>
            <person name="Moran N.A."/>
        </authorList>
    </citation>
    <scope>NUCLEOTIDE SEQUENCE [LARGE SCALE GENOMIC DNA]</scope>
    <source>
        <strain evidence="3 4">OCC3</strain>
    </source>
</reference>
<accession>A0A396T735</accession>
<proteinExistence type="predicted"/>
<dbReference type="InterPro" id="IPR007159">
    <property type="entry name" value="SpoVT-AbrB_dom"/>
</dbReference>
<dbReference type="InterPro" id="IPR031848">
    <property type="entry name" value="PrlF_antitoxin"/>
</dbReference>
<evidence type="ECO:0000313" key="3">
    <source>
        <dbReference type="EMBL" id="RHW55063.1"/>
    </source>
</evidence>
<dbReference type="GO" id="GO:0001558">
    <property type="term" value="P:regulation of cell growth"/>
    <property type="evidence" value="ECO:0007669"/>
    <property type="project" value="InterPro"/>
</dbReference>
<sequence>MDPFYKKNTVISTLTAKNQITIPKIIRKFLNIKPTDIISWDIRENNTVVVSALKKDIWGIIEEQAKEYGDTDVSEFEWCDVEDKEEK</sequence>
<gene>
    <name evidence="3" type="ORF">DS835_01430</name>
</gene>
<dbReference type="PROSITE" id="PS51740">
    <property type="entry name" value="SPOVT_ABRB"/>
    <property type="match status" value="1"/>
</dbReference>
<dbReference type="SMART" id="SM00966">
    <property type="entry name" value="SpoVT_AbrB"/>
    <property type="match status" value="1"/>
</dbReference>
<comment type="caution">
    <text evidence="3">The sequence shown here is derived from an EMBL/GenBank/DDBJ whole genome shotgun (WGS) entry which is preliminary data.</text>
</comment>
<dbReference type="Proteomes" id="UP000265862">
    <property type="component" value="Unassembled WGS sequence"/>
</dbReference>
<name>A0A396T735_9LACO</name>
<dbReference type="EMBL" id="QOCV01000003">
    <property type="protein sequence ID" value="RHW55063.1"/>
    <property type="molecule type" value="Genomic_DNA"/>
</dbReference>
<feature type="domain" description="SpoVT-AbrB" evidence="2">
    <location>
        <begin position="9"/>
        <end position="55"/>
    </location>
</feature>
<dbReference type="GO" id="GO:0003700">
    <property type="term" value="F:DNA-binding transcription factor activity"/>
    <property type="evidence" value="ECO:0007669"/>
    <property type="project" value="InterPro"/>
</dbReference>
<dbReference type="RefSeq" id="WP_118897594.1">
    <property type="nucleotide sequence ID" value="NZ_QOCV01000003.1"/>
</dbReference>
<protein>
    <submittedName>
        <fullName evidence="3">AbrB family transcriptional regulator</fullName>
    </submittedName>
</protein>
<dbReference type="AlphaFoldDB" id="A0A396T735"/>
<dbReference type="Gene3D" id="2.10.260.10">
    <property type="match status" value="1"/>
</dbReference>
<dbReference type="Pfam" id="PF15937">
    <property type="entry name" value="PrlF_antitoxin"/>
    <property type="match status" value="1"/>
</dbReference>
<evidence type="ECO:0000313" key="4">
    <source>
        <dbReference type="Proteomes" id="UP000265862"/>
    </source>
</evidence>
<dbReference type="InterPro" id="IPR037914">
    <property type="entry name" value="SpoVT-AbrB_sf"/>
</dbReference>